<dbReference type="PROSITE" id="PS51206">
    <property type="entry name" value="SF3_HELICASE_1"/>
    <property type="match status" value="1"/>
</dbReference>
<organism evidence="5">
    <name type="scientific">viral metagenome</name>
    <dbReference type="NCBI Taxonomy" id="1070528"/>
    <lineage>
        <taxon>unclassified sequences</taxon>
        <taxon>metagenomes</taxon>
        <taxon>organismal metagenomes</taxon>
    </lineage>
</organism>
<dbReference type="Pfam" id="PF23162">
    <property type="entry name" value="AEP_C962R"/>
    <property type="match status" value="1"/>
</dbReference>
<dbReference type="InterPro" id="IPR027417">
    <property type="entry name" value="P-loop_NTPase"/>
</dbReference>
<sequence>MSTTNIHRRKELEQFLNARKTYQKGAATMTAMGENSGKWVINDEEYTKFFDLLHEYLFVNHGRPMNLVERPRANEPKPLLIDLDFRYPGDTSLTRFFTLNHIENFIQMVVEAFKVFFDIEPYSELRFFVTLRPAPYSDKGIRKDGVHIMCPDIALTNDKQAVLRNWILSQNGVKNTFKDTGYTNSDEDVYDESMTRQQGWIFYGESKPNIAPYKLEAVFKYQPAEDEWIDEAPSCYSSRDLMELLSVRYNIVPDMNTLKNDGAKALYEGLLHRRVGGGQETETAPATDVPIPEGLIDVINYMKTPVGEREFGMIRRFVMECLSESWYEQYDKWIRVGWCLHNIDNSEAMFDLWMEFSNKSGKASKNNVVQLRQDWFHGMRKSGDGPRLLERSLRKWARDDNPTVYKEIVSKDNLDFILNEVDGTHFHLACLMKKMYGTNYIASVSPRTTEWFKYDDEINMWKRLNQGIELKGKISTEVAGEINAASQTIYRETAETTIKQDRKEYLQNKIKELTKIQTQLFTNAFVESVMKMAMIQFCEEEFMAKLNVNPTLLGCRNGVLELRAKDADGNEHVMFRQGRPEDYVSFLAGQNHGDTEALNYVPYDPSLPVFQEINDFFVKLFPRADLRAYTLRLLASCLEGANHEQCYYTFTGGGGNGKSKLVELMRLTLGDYQTSMASTVMTRKRPEAGAANPEIIVTKCKRFIYMQEPDDKEPINTSIMKQFSGEDIIEARALYGDQEKFRIMGKIFMMCNTLPPVSSMDEGTWRRIRVIPFESKFLPKDHPELALKRANVFPRDSKLDEKLRAWREPFLSLLVHIYDTEYLKQGLAPIPDIVVKASNKYKDNFDIFARFESERLREPVTAEEQLEFRTTPIETNRIKAIFNQWRKESQISNTVTADTILLRLTAKYGEPERNKFWPSFKLFTCDEDVEEWDKAHAS</sequence>
<dbReference type="AlphaFoldDB" id="A0A6C0K0B6"/>
<dbReference type="Gene3D" id="3.40.50.300">
    <property type="entry name" value="P-loop containing nucleotide triphosphate hydrolases"/>
    <property type="match status" value="1"/>
</dbReference>
<keyword evidence="1" id="KW-0547">Nucleotide-binding</keyword>
<name>A0A6C0K0B6_9ZZZZ</name>
<dbReference type="EMBL" id="MN740737">
    <property type="protein sequence ID" value="QHU09484.1"/>
    <property type="molecule type" value="Genomic_DNA"/>
</dbReference>
<dbReference type="PANTHER" id="PTHR35372:SF2">
    <property type="entry name" value="SF3 HELICASE DOMAIN-CONTAINING PROTEIN"/>
    <property type="match status" value="1"/>
</dbReference>
<protein>
    <recommendedName>
        <fullName evidence="4">SF3 helicase domain-containing protein</fullName>
    </recommendedName>
</protein>
<dbReference type="GO" id="GO:0016817">
    <property type="term" value="F:hydrolase activity, acting on acid anhydrides"/>
    <property type="evidence" value="ECO:0007669"/>
    <property type="project" value="InterPro"/>
</dbReference>
<evidence type="ECO:0000259" key="4">
    <source>
        <dbReference type="PROSITE" id="PS51206"/>
    </source>
</evidence>
<dbReference type="Pfam" id="PF08706">
    <property type="entry name" value="D5_N"/>
    <property type="match status" value="1"/>
</dbReference>
<reference evidence="5" key="1">
    <citation type="journal article" date="2020" name="Nature">
        <title>Giant virus diversity and host interactions through global metagenomics.</title>
        <authorList>
            <person name="Schulz F."/>
            <person name="Roux S."/>
            <person name="Paez-Espino D."/>
            <person name="Jungbluth S."/>
            <person name="Walsh D.A."/>
            <person name="Denef V.J."/>
            <person name="McMahon K.D."/>
            <person name="Konstantinidis K.T."/>
            <person name="Eloe-Fadrosh E.A."/>
            <person name="Kyrpides N.C."/>
            <person name="Woyke T."/>
        </authorList>
    </citation>
    <scope>NUCLEOTIDE SEQUENCE</scope>
    <source>
        <strain evidence="5">GVMAG-S-1101164-105</strain>
    </source>
</reference>
<evidence type="ECO:0000256" key="1">
    <source>
        <dbReference type="ARBA" id="ARBA00022741"/>
    </source>
</evidence>
<evidence type="ECO:0000313" key="5">
    <source>
        <dbReference type="EMBL" id="QHU09484.1"/>
    </source>
</evidence>
<dbReference type="PANTHER" id="PTHR35372">
    <property type="entry name" value="ATP BINDING PROTEIN-RELATED"/>
    <property type="match status" value="1"/>
</dbReference>
<proteinExistence type="predicted"/>
<evidence type="ECO:0000256" key="3">
    <source>
        <dbReference type="ARBA" id="ARBA00022840"/>
    </source>
</evidence>
<dbReference type="InterPro" id="IPR014818">
    <property type="entry name" value="Phage/plasmid_primase_P4_C"/>
</dbReference>
<keyword evidence="3" id="KW-0067">ATP-binding</keyword>
<dbReference type="InterPro" id="IPR014819">
    <property type="entry name" value="PriCT_2"/>
</dbReference>
<dbReference type="GO" id="GO:0005524">
    <property type="term" value="F:ATP binding"/>
    <property type="evidence" value="ECO:0007669"/>
    <property type="project" value="UniProtKB-KW"/>
</dbReference>
<dbReference type="InterPro" id="IPR051620">
    <property type="entry name" value="ORF904-like_C"/>
</dbReference>
<dbReference type="InterPro" id="IPR014015">
    <property type="entry name" value="Helicase_SF3_DNA-vir"/>
</dbReference>
<feature type="domain" description="SF3 helicase" evidence="4">
    <location>
        <begin position="625"/>
        <end position="786"/>
    </location>
</feature>
<evidence type="ECO:0000256" key="2">
    <source>
        <dbReference type="ARBA" id="ARBA00022801"/>
    </source>
</evidence>
<keyword evidence="2" id="KW-0378">Hydrolase</keyword>
<dbReference type="InterPro" id="IPR056443">
    <property type="entry name" value="AEP_C962R"/>
</dbReference>
<accession>A0A6C0K0B6</accession>
<dbReference type="Pfam" id="PF08707">
    <property type="entry name" value="PriCT_2"/>
    <property type="match status" value="1"/>
</dbReference>